<dbReference type="Gene3D" id="3.40.50.2300">
    <property type="match status" value="1"/>
</dbReference>
<dbReference type="InterPro" id="IPR007492">
    <property type="entry name" value="LytTR_DNA-bd_dom"/>
</dbReference>
<evidence type="ECO:0000313" key="4">
    <source>
        <dbReference type="EMBL" id="MBM7634331.1"/>
    </source>
</evidence>
<accession>A0ABS2PG51</accession>
<keyword evidence="1" id="KW-0597">Phosphoprotein</keyword>
<reference evidence="4 5" key="1">
    <citation type="submission" date="2021-01" db="EMBL/GenBank/DDBJ databases">
        <title>Genomic Encyclopedia of Type Strains, Phase IV (KMG-IV): sequencing the most valuable type-strain genomes for metagenomic binning, comparative biology and taxonomic classification.</title>
        <authorList>
            <person name="Goeker M."/>
        </authorList>
    </citation>
    <scope>NUCLEOTIDE SEQUENCE [LARGE SCALE GENOMIC DNA]</scope>
    <source>
        <strain evidence="4 5">DSM 25540</strain>
    </source>
</reference>
<dbReference type="SUPFAM" id="SSF52172">
    <property type="entry name" value="CheY-like"/>
    <property type="match status" value="1"/>
</dbReference>
<proteinExistence type="predicted"/>
<evidence type="ECO:0000313" key="5">
    <source>
        <dbReference type="Proteomes" id="UP000741863"/>
    </source>
</evidence>
<dbReference type="PANTHER" id="PTHR37299">
    <property type="entry name" value="TRANSCRIPTIONAL REGULATOR-RELATED"/>
    <property type="match status" value="1"/>
</dbReference>
<dbReference type="EMBL" id="JAFBEC010000011">
    <property type="protein sequence ID" value="MBM7634331.1"/>
    <property type="molecule type" value="Genomic_DNA"/>
</dbReference>
<dbReference type="InterPro" id="IPR046947">
    <property type="entry name" value="LytR-like"/>
</dbReference>
<organism evidence="4 5">
    <name type="scientific">Geomicrobium sediminis</name>
    <dbReference type="NCBI Taxonomy" id="1347788"/>
    <lineage>
        <taxon>Bacteria</taxon>
        <taxon>Bacillati</taxon>
        <taxon>Bacillota</taxon>
        <taxon>Bacilli</taxon>
        <taxon>Bacillales</taxon>
        <taxon>Geomicrobium</taxon>
    </lineage>
</organism>
<dbReference type="InterPro" id="IPR011006">
    <property type="entry name" value="CheY-like_superfamily"/>
</dbReference>
<evidence type="ECO:0000259" key="3">
    <source>
        <dbReference type="PROSITE" id="PS50930"/>
    </source>
</evidence>
<feature type="modified residue" description="4-aspartylphosphate" evidence="1">
    <location>
        <position position="54"/>
    </location>
</feature>
<dbReference type="PROSITE" id="PS50110">
    <property type="entry name" value="RESPONSE_REGULATORY"/>
    <property type="match status" value="1"/>
</dbReference>
<feature type="domain" description="HTH LytTR-type" evidence="3">
    <location>
        <begin position="128"/>
        <end position="233"/>
    </location>
</feature>
<sequence length="235" mass="26944">MIRIGMLDDNPNDLNAMEQWLQTQADVHIEWRCHTALEAYQLLKHSTIDLLIADIEMEGLTGYELAERLRAQGISVDIIFVTGHSGFAVHAFDLDVVDYVMKPISPSRMEKALQRFRSLNAQTDGPKLTIQQQGDMIVVSENDILYIERTGRSSTIHTATEEISTYQSLQEIEQELQSTQFFRTHRSFITNLKKITQFAPYTKHSLEIKFQGSDKRALVTKKNLKTIQDQFPILS</sequence>
<comment type="caution">
    <text evidence="4">The sequence shown here is derived from an EMBL/GenBank/DDBJ whole genome shotgun (WGS) entry which is preliminary data.</text>
</comment>
<dbReference type="PANTHER" id="PTHR37299:SF1">
    <property type="entry name" value="STAGE 0 SPORULATION PROTEIN A HOMOLOG"/>
    <property type="match status" value="1"/>
</dbReference>
<evidence type="ECO:0000259" key="2">
    <source>
        <dbReference type="PROSITE" id="PS50110"/>
    </source>
</evidence>
<dbReference type="SMART" id="SM00448">
    <property type="entry name" value="REC"/>
    <property type="match status" value="1"/>
</dbReference>
<feature type="domain" description="Response regulatory" evidence="2">
    <location>
        <begin position="3"/>
        <end position="117"/>
    </location>
</feature>
<evidence type="ECO:0000256" key="1">
    <source>
        <dbReference type="PROSITE-ProRule" id="PRU00169"/>
    </source>
</evidence>
<protein>
    <submittedName>
        <fullName evidence="4">LytT family two-component system response regulator NatR</fullName>
    </submittedName>
</protein>
<dbReference type="SMART" id="SM00850">
    <property type="entry name" value="LytTR"/>
    <property type="match status" value="1"/>
</dbReference>
<dbReference type="InterPro" id="IPR001789">
    <property type="entry name" value="Sig_transdc_resp-reg_receiver"/>
</dbReference>
<keyword evidence="5" id="KW-1185">Reference proteome</keyword>
<dbReference type="Gene3D" id="2.40.50.1020">
    <property type="entry name" value="LytTr DNA-binding domain"/>
    <property type="match status" value="1"/>
</dbReference>
<name>A0ABS2PG51_9BACL</name>
<dbReference type="RefSeq" id="WP_042359334.1">
    <property type="nucleotide sequence ID" value="NZ_JAFBEC010000011.1"/>
</dbReference>
<dbReference type="Pfam" id="PF04397">
    <property type="entry name" value="LytTR"/>
    <property type="match status" value="1"/>
</dbReference>
<dbReference type="Pfam" id="PF00072">
    <property type="entry name" value="Response_reg"/>
    <property type="match status" value="1"/>
</dbReference>
<dbReference type="PROSITE" id="PS50930">
    <property type="entry name" value="HTH_LYTTR"/>
    <property type="match status" value="1"/>
</dbReference>
<gene>
    <name evidence="4" type="ORF">JOD17_003433</name>
</gene>
<dbReference type="Proteomes" id="UP000741863">
    <property type="component" value="Unassembled WGS sequence"/>
</dbReference>